<feature type="transmembrane region" description="Helical" evidence="9">
    <location>
        <begin position="271"/>
        <end position="289"/>
    </location>
</feature>
<evidence type="ECO:0000256" key="3">
    <source>
        <dbReference type="ARBA" id="ARBA00022475"/>
    </source>
</evidence>
<dbReference type="SMART" id="SM00382">
    <property type="entry name" value="AAA"/>
    <property type="match status" value="1"/>
</dbReference>
<feature type="domain" description="ABC transmembrane type-1" evidence="11">
    <location>
        <begin position="42"/>
        <end position="324"/>
    </location>
</feature>
<keyword evidence="3" id="KW-1003">Cell membrane</keyword>
<feature type="transmembrane region" description="Helical" evidence="9">
    <location>
        <begin position="37"/>
        <end position="62"/>
    </location>
</feature>
<evidence type="ECO:0000256" key="8">
    <source>
        <dbReference type="ARBA" id="ARBA00023136"/>
    </source>
</evidence>
<evidence type="ECO:0000256" key="6">
    <source>
        <dbReference type="ARBA" id="ARBA00022840"/>
    </source>
</evidence>
<evidence type="ECO:0000256" key="4">
    <source>
        <dbReference type="ARBA" id="ARBA00022692"/>
    </source>
</evidence>
<comment type="caution">
    <text evidence="12">The sequence shown here is derived from an EMBL/GenBank/DDBJ whole genome shotgun (WGS) entry which is preliminary data.</text>
</comment>
<organism evidence="12 13">
    <name type="scientific">Pararhodobacter marinus</name>
    <dbReference type="NCBI Taxonomy" id="2184063"/>
    <lineage>
        <taxon>Bacteria</taxon>
        <taxon>Pseudomonadati</taxon>
        <taxon>Pseudomonadota</taxon>
        <taxon>Alphaproteobacteria</taxon>
        <taxon>Rhodobacterales</taxon>
        <taxon>Paracoccaceae</taxon>
        <taxon>Pararhodobacter</taxon>
    </lineage>
</organism>
<dbReference type="InterPro" id="IPR027417">
    <property type="entry name" value="P-loop_NTPase"/>
</dbReference>
<feature type="domain" description="ABC transporter" evidence="10">
    <location>
        <begin position="360"/>
        <end position="593"/>
    </location>
</feature>
<dbReference type="FunFam" id="3.40.50.300:FF:000221">
    <property type="entry name" value="Multidrug ABC transporter ATP-binding protein"/>
    <property type="match status" value="1"/>
</dbReference>
<gene>
    <name evidence="12" type="ORF">C4N9_04580</name>
</gene>
<keyword evidence="8 9" id="KW-0472">Membrane</keyword>
<sequence length="598" mass="65038">MSTPKKKSKSEPLPRRADPARDRALARWFWHNHVRGWLPHILFGIVLMAMDGAMAGVLSALLKPMFDDVLVAGQQDMVLWVALGIGGTFVVRAVSSLTYRTLMAYVAEKVVTRLQLTMTQHLIGLDQSFHHRHPPGHLIDRVRGDTLELNAVFEKIIPNLGRDMVSIVVLLGVAMWIDWLWTLIALVGVPALVLPAAFLQRVVRAMGVRARESSAAASTRLDEIFHGVQTIQRSGTEETETARLSRVFTRFVKARVRVAGGQAAMGSMSDLVAALGFALVMIFAGSQIAAGERTVGDFMTFFAAIAFLFEPLRRLGNLAGAWQNTLASLERIHRLLDEKPRITQPQGDLAPLPQPGHEDVVFDNVTFAYEAEPVLHGLSFTAKAGQTTALVGPSGAGKSTVFMLLTRLADAQSGRILLGGEDITRMDLRGLRSQFSVVAQDSALFDETLRDNVLMGKTDVSEERLQRAISAAHVDEFVPGLPQGLETRVGPRGSALSGGQRQRVAIARALVREAPVLLLDEATSALDAQSEALVQQALDDLSAQRTTLVIAHRLSTVRHADKIVVMEAGRVVEEGNHDTLLALGGVYAKLHALQFSGT</sequence>
<dbReference type="InterPro" id="IPR011527">
    <property type="entry name" value="ABC1_TM_dom"/>
</dbReference>
<dbReference type="OrthoDB" id="9808328at2"/>
<keyword evidence="2" id="KW-0813">Transport</keyword>
<protein>
    <submittedName>
        <fullName evidence="12">ABC transporter ATP-binding protein</fullName>
    </submittedName>
</protein>
<evidence type="ECO:0000313" key="13">
    <source>
        <dbReference type="Proteomes" id="UP000244940"/>
    </source>
</evidence>
<dbReference type="InterPro" id="IPR017871">
    <property type="entry name" value="ABC_transporter-like_CS"/>
</dbReference>
<dbReference type="PANTHER" id="PTHR43394">
    <property type="entry name" value="ATP-DEPENDENT PERMEASE MDL1, MITOCHONDRIAL"/>
    <property type="match status" value="1"/>
</dbReference>
<dbReference type="SUPFAM" id="SSF90123">
    <property type="entry name" value="ABC transporter transmembrane region"/>
    <property type="match status" value="1"/>
</dbReference>
<feature type="transmembrane region" description="Helical" evidence="9">
    <location>
        <begin position="183"/>
        <end position="203"/>
    </location>
</feature>
<evidence type="ECO:0000256" key="9">
    <source>
        <dbReference type="SAM" id="Phobius"/>
    </source>
</evidence>
<proteinExistence type="predicted"/>
<accession>A0A2U2CGQ6</accession>
<dbReference type="AlphaFoldDB" id="A0A2U2CGQ6"/>
<dbReference type="SUPFAM" id="SSF52540">
    <property type="entry name" value="P-loop containing nucleoside triphosphate hydrolases"/>
    <property type="match status" value="1"/>
</dbReference>
<dbReference type="InterPro" id="IPR036640">
    <property type="entry name" value="ABC1_TM_sf"/>
</dbReference>
<dbReference type="Proteomes" id="UP000244940">
    <property type="component" value="Unassembled WGS sequence"/>
</dbReference>
<dbReference type="GO" id="GO:0005886">
    <property type="term" value="C:plasma membrane"/>
    <property type="evidence" value="ECO:0007669"/>
    <property type="project" value="UniProtKB-SubCell"/>
</dbReference>
<evidence type="ECO:0000256" key="2">
    <source>
        <dbReference type="ARBA" id="ARBA00022448"/>
    </source>
</evidence>
<evidence type="ECO:0000259" key="10">
    <source>
        <dbReference type="PROSITE" id="PS50893"/>
    </source>
</evidence>
<keyword evidence="7 9" id="KW-1133">Transmembrane helix</keyword>
<dbReference type="Pfam" id="PF00664">
    <property type="entry name" value="ABC_membrane"/>
    <property type="match status" value="1"/>
</dbReference>
<evidence type="ECO:0000256" key="5">
    <source>
        <dbReference type="ARBA" id="ARBA00022741"/>
    </source>
</evidence>
<dbReference type="GO" id="GO:0005524">
    <property type="term" value="F:ATP binding"/>
    <property type="evidence" value="ECO:0007669"/>
    <property type="project" value="UniProtKB-KW"/>
</dbReference>
<comment type="subcellular location">
    <subcellularLocation>
        <location evidence="1">Cell membrane</location>
        <topology evidence="1">Multi-pass membrane protein</topology>
    </subcellularLocation>
</comment>
<dbReference type="PANTHER" id="PTHR43394:SF1">
    <property type="entry name" value="ATP-BINDING CASSETTE SUB-FAMILY B MEMBER 10, MITOCHONDRIAL"/>
    <property type="match status" value="1"/>
</dbReference>
<dbReference type="Gene3D" id="1.20.1560.10">
    <property type="entry name" value="ABC transporter type 1, transmembrane domain"/>
    <property type="match status" value="1"/>
</dbReference>
<feature type="transmembrane region" description="Helical" evidence="9">
    <location>
        <begin position="160"/>
        <end position="177"/>
    </location>
</feature>
<keyword evidence="6 12" id="KW-0067">ATP-binding</keyword>
<dbReference type="GeneID" id="94364158"/>
<dbReference type="GO" id="GO:0015421">
    <property type="term" value="F:ABC-type oligopeptide transporter activity"/>
    <property type="evidence" value="ECO:0007669"/>
    <property type="project" value="TreeGrafter"/>
</dbReference>
<evidence type="ECO:0000256" key="1">
    <source>
        <dbReference type="ARBA" id="ARBA00004651"/>
    </source>
</evidence>
<dbReference type="CDD" id="cd18552">
    <property type="entry name" value="ABC_6TM_MsbA_like"/>
    <property type="match status" value="1"/>
</dbReference>
<dbReference type="Pfam" id="PF00005">
    <property type="entry name" value="ABC_tran"/>
    <property type="match status" value="1"/>
</dbReference>
<feature type="transmembrane region" description="Helical" evidence="9">
    <location>
        <begin position="77"/>
        <end position="95"/>
    </location>
</feature>
<dbReference type="InterPro" id="IPR003439">
    <property type="entry name" value="ABC_transporter-like_ATP-bd"/>
</dbReference>
<reference evidence="12 13" key="1">
    <citation type="submission" date="2018-05" db="EMBL/GenBank/DDBJ databases">
        <title>Pararhodobacter marina sp. nov., isolated from deep-sea water of the Indian Ocean.</title>
        <authorList>
            <person name="Lai Q.Sr."/>
            <person name="Liu X."/>
            <person name="Shao Z."/>
        </authorList>
    </citation>
    <scope>NUCLEOTIDE SEQUENCE [LARGE SCALE GENOMIC DNA]</scope>
    <source>
        <strain evidence="12 13">CIC4N-9</strain>
    </source>
</reference>
<evidence type="ECO:0000313" key="12">
    <source>
        <dbReference type="EMBL" id="PWE31032.1"/>
    </source>
</evidence>
<dbReference type="RefSeq" id="WP_109532110.1">
    <property type="nucleotide sequence ID" value="NZ_CAXPUO010000037.1"/>
</dbReference>
<dbReference type="Gene3D" id="3.40.50.300">
    <property type="entry name" value="P-loop containing nucleotide triphosphate hydrolases"/>
    <property type="match status" value="1"/>
</dbReference>
<evidence type="ECO:0000259" key="11">
    <source>
        <dbReference type="PROSITE" id="PS50929"/>
    </source>
</evidence>
<dbReference type="InterPro" id="IPR003593">
    <property type="entry name" value="AAA+_ATPase"/>
</dbReference>
<dbReference type="PROSITE" id="PS00211">
    <property type="entry name" value="ABC_TRANSPORTER_1"/>
    <property type="match status" value="1"/>
</dbReference>
<keyword evidence="13" id="KW-1185">Reference proteome</keyword>
<dbReference type="PROSITE" id="PS50929">
    <property type="entry name" value="ABC_TM1F"/>
    <property type="match status" value="1"/>
</dbReference>
<dbReference type="EMBL" id="QEYD01000002">
    <property type="protein sequence ID" value="PWE31032.1"/>
    <property type="molecule type" value="Genomic_DNA"/>
</dbReference>
<keyword evidence="4 9" id="KW-0812">Transmembrane</keyword>
<dbReference type="InterPro" id="IPR039421">
    <property type="entry name" value="Type_1_exporter"/>
</dbReference>
<name>A0A2U2CGQ6_9RHOB</name>
<evidence type="ECO:0000256" key="7">
    <source>
        <dbReference type="ARBA" id="ARBA00022989"/>
    </source>
</evidence>
<dbReference type="PROSITE" id="PS50893">
    <property type="entry name" value="ABC_TRANSPORTER_2"/>
    <property type="match status" value="1"/>
</dbReference>
<keyword evidence="5" id="KW-0547">Nucleotide-binding</keyword>
<dbReference type="GO" id="GO:0016887">
    <property type="term" value="F:ATP hydrolysis activity"/>
    <property type="evidence" value="ECO:0007669"/>
    <property type="project" value="InterPro"/>
</dbReference>